<feature type="compositionally biased region" description="Low complexity" evidence="13">
    <location>
        <begin position="203"/>
        <end position="224"/>
    </location>
</feature>
<reference evidence="16 17" key="1">
    <citation type="submission" date="2021-02" db="EMBL/GenBank/DDBJ databases">
        <title>Plant Genome Project.</title>
        <authorList>
            <person name="Zhang R.-G."/>
        </authorList>
    </citation>
    <scope>NUCLEOTIDE SEQUENCE [LARGE SCALE GENOMIC DNA]</scope>
    <source>
        <tissue evidence="16">Leaves</tissue>
    </source>
</reference>
<feature type="coiled-coil region" evidence="12">
    <location>
        <begin position="332"/>
        <end position="431"/>
    </location>
</feature>
<dbReference type="InterPro" id="IPR001245">
    <property type="entry name" value="Ser-Thr/Tyr_kinase_cat_dom"/>
</dbReference>
<dbReference type="CDD" id="cd01989">
    <property type="entry name" value="USP_STK_Ubox_N"/>
    <property type="match status" value="1"/>
</dbReference>
<evidence type="ECO:0000256" key="4">
    <source>
        <dbReference type="ARBA" id="ARBA00012483"/>
    </source>
</evidence>
<dbReference type="Gene3D" id="1.10.510.10">
    <property type="entry name" value="Transferase(Phosphotransferase) domain 1"/>
    <property type="match status" value="1"/>
</dbReference>
<evidence type="ECO:0000256" key="7">
    <source>
        <dbReference type="ARBA" id="ARBA00022741"/>
    </source>
</evidence>
<dbReference type="InterPro" id="IPR051348">
    <property type="entry name" value="U-box_ubiquitin_ligases"/>
</dbReference>
<keyword evidence="8" id="KW-0418">Kinase</keyword>
<dbReference type="Gene3D" id="3.30.200.20">
    <property type="entry name" value="Phosphorylase Kinase, domain 1"/>
    <property type="match status" value="1"/>
</dbReference>
<keyword evidence="5" id="KW-0723">Serine/threonine-protein kinase</keyword>
<evidence type="ECO:0000259" key="15">
    <source>
        <dbReference type="PROSITE" id="PS51698"/>
    </source>
</evidence>
<dbReference type="PANTHER" id="PTHR45647">
    <property type="entry name" value="OS02G0152300 PROTEIN"/>
    <property type="match status" value="1"/>
</dbReference>
<gene>
    <name evidence="16" type="ORF">JRO89_XS11G0132700</name>
</gene>
<organism evidence="16 17">
    <name type="scientific">Xanthoceras sorbifolium</name>
    <dbReference type="NCBI Taxonomy" id="99658"/>
    <lineage>
        <taxon>Eukaryota</taxon>
        <taxon>Viridiplantae</taxon>
        <taxon>Streptophyta</taxon>
        <taxon>Embryophyta</taxon>
        <taxon>Tracheophyta</taxon>
        <taxon>Spermatophyta</taxon>
        <taxon>Magnoliopsida</taxon>
        <taxon>eudicotyledons</taxon>
        <taxon>Gunneridae</taxon>
        <taxon>Pentapetalae</taxon>
        <taxon>rosids</taxon>
        <taxon>malvids</taxon>
        <taxon>Sapindales</taxon>
        <taxon>Sapindaceae</taxon>
        <taxon>Xanthoceroideae</taxon>
        <taxon>Xanthoceras</taxon>
    </lineage>
</organism>
<sequence>MSRGEMEVEEIIEPEGNLGLPATHASTVAIAIKGNRKSKYVVAWALEKFIPEGIIVFKLLHVTPRITAVPTAMGNSIPISQVRDDVVAAYKKEMEWQTSKLLLPYRRMCSQRKVHVDVTVIESDDVAKAIAEELVKCTINKLVIGAASQGMFTRKLKKHDLSTRLSVCTPSFCTVYAVSKGKLSSIRPSHLDTNGSIKDDNSDTSCSNISSSSYTSSSQTDPGSVTSYSHFRSASLPMQRFQALSTINKNFLHSRTGSADTRHSRGQSLDIDDGNDAMNSCLGSLEVEHTVNCSSSYKSLLIDNPDFSNQTSTSDVFTDYSSESQVNINFELEKLKIELRHIRGMYAMAQNEALDATRKMSSLNKLQQEEAKQLQEISLMEEKAIESARQEKEKCEAARREAEYVKECAKREASQRQEADMKAERDAKEKEKLRSALVGPVQQYQTISWEEIVSSTSSFSENLRIGMGAYGTVYKCSLHHTIAAVKVLHSKDNRTTKEFQQELEILSKIRHPHLLILIGACLDHGCLVYEYMENGSLEDRLYRKNSTPAIPWFERYRIAWEVASALVFLHNSKPKPIIHRDLKPANILLDHNLVSKIGDVGLSTMLNSDTSFISTTYKDTGPVGTLCYIDPEYQRTGLNSPKSDVYAFGMVILQLLTAKPAIALTHMVETAVNEGNLMDILDSQAGNWPIKETKELAVLGLSCAELRRKDRPDLKDQVLPALERLKDAAYRARDSVLNIQPAPPNHFICPILKDVMNDPCVAADGYTYDRKAIQEWLEENNKSPMTNLPLSNKNLLPNYTLLSAITEWKSKQH</sequence>
<dbReference type="InterPro" id="IPR008271">
    <property type="entry name" value="Ser/Thr_kinase_AS"/>
</dbReference>
<dbReference type="EMBL" id="JAFEMO010000011">
    <property type="protein sequence ID" value="KAH7557368.1"/>
    <property type="molecule type" value="Genomic_DNA"/>
</dbReference>
<dbReference type="InterPro" id="IPR003613">
    <property type="entry name" value="Ubox_domain"/>
</dbReference>
<evidence type="ECO:0000256" key="1">
    <source>
        <dbReference type="ARBA" id="ARBA00000900"/>
    </source>
</evidence>
<comment type="catalytic activity">
    <reaction evidence="1">
        <text>S-ubiquitinyl-[E2 ubiquitin-conjugating enzyme]-L-cysteine + [acceptor protein]-L-lysine = [E2 ubiquitin-conjugating enzyme]-L-cysteine + N(6)-ubiquitinyl-[acceptor protein]-L-lysine.</text>
        <dbReference type="EC" id="2.3.2.27"/>
    </reaction>
</comment>
<feature type="domain" description="Protein kinase" evidence="14">
    <location>
        <begin position="459"/>
        <end position="722"/>
    </location>
</feature>
<dbReference type="PROSITE" id="PS00107">
    <property type="entry name" value="PROTEIN_KINASE_ATP"/>
    <property type="match status" value="1"/>
</dbReference>
<dbReference type="InterPro" id="IPR013083">
    <property type="entry name" value="Znf_RING/FYVE/PHD"/>
</dbReference>
<dbReference type="InterPro" id="IPR014729">
    <property type="entry name" value="Rossmann-like_a/b/a_fold"/>
</dbReference>
<dbReference type="SMART" id="SM00220">
    <property type="entry name" value="S_TKc"/>
    <property type="match status" value="1"/>
</dbReference>
<evidence type="ECO:0000256" key="6">
    <source>
        <dbReference type="ARBA" id="ARBA00022679"/>
    </source>
</evidence>
<evidence type="ECO:0000256" key="12">
    <source>
        <dbReference type="SAM" id="Coils"/>
    </source>
</evidence>
<dbReference type="SMART" id="SM00504">
    <property type="entry name" value="Ubox"/>
    <property type="match status" value="1"/>
</dbReference>
<evidence type="ECO:0000256" key="13">
    <source>
        <dbReference type="SAM" id="MobiDB-lite"/>
    </source>
</evidence>
<keyword evidence="7 11" id="KW-0547">Nucleotide-binding</keyword>
<feature type="domain" description="U-box" evidence="15">
    <location>
        <begin position="742"/>
        <end position="813"/>
    </location>
</feature>
<evidence type="ECO:0000256" key="8">
    <source>
        <dbReference type="ARBA" id="ARBA00022777"/>
    </source>
</evidence>
<dbReference type="InterPro" id="IPR011009">
    <property type="entry name" value="Kinase-like_dom_sf"/>
</dbReference>
<dbReference type="Gene3D" id="3.40.50.620">
    <property type="entry name" value="HUPs"/>
    <property type="match status" value="1"/>
</dbReference>
<protein>
    <recommendedName>
        <fullName evidence="4">RING-type E3 ubiquitin transferase</fullName>
        <ecNumber evidence="4">2.3.2.27</ecNumber>
    </recommendedName>
</protein>
<evidence type="ECO:0000313" key="17">
    <source>
        <dbReference type="Proteomes" id="UP000827721"/>
    </source>
</evidence>
<dbReference type="PROSITE" id="PS00108">
    <property type="entry name" value="PROTEIN_KINASE_ST"/>
    <property type="match status" value="1"/>
</dbReference>
<dbReference type="EC" id="2.3.2.27" evidence="4"/>
<evidence type="ECO:0000256" key="2">
    <source>
        <dbReference type="ARBA" id="ARBA00003861"/>
    </source>
</evidence>
<evidence type="ECO:0000256" key="10">
    <source>
        <dbReference type="ARBA" id="ARBA00022840"/>
    </source>
</evidence>
<evidence type="ECO:0000256" key="11">
    <source>
        <dbReference type="PROSITE-ProRule" id="PRU10141"/>
    </source>
</evidence>
<comment type="caution">
    <text evidence="16">The sequence shown here is derived from an EMBL/GenBank/DDBJ whole genome shotgun (WGS) entry which is preliminary data.</text>
</comment>
<keyword evidence="10 11" id="KW-0067">ATP-binding</keyword>
<comment type="pathway">
    <text evidence="3">Protein modification; protein ubiquitination.</text>
</comment>
<evidence type="ECO:0000256" key="9">
    <source>
        <dbReference type="ARBA" id="ARBA00022786"/>
    </source>
</evidence>
<evidence type="ECO:0000256" key="5">
    <source>
        <dbReference type="ARBA" id="ARBA00022527"/>
    </source>
</evidence>
<dbReference type="Pfam" id="PF07714">
    <property type="entry name" value="PK_Tyr_Ser-Thr"/>
    <property type="match status" value="1"/>
</dbReference>
<dbReference type="Pfam" id="PF04564">
    <property type="entry name" value="U-box"/>
    <property type="match status" value="1"/>
</dbReference>
<keyword evidence="9" id="KW-0833">Ubl conjugation pathway</keyword>
<feature type="binding site" evidence="11">
    <location>
        <position position="486"/>
    </location>
    <ligand>
        <name>ATP</name>
        <dbReference type="ChEBI" id="CHEBI:30616"/>
    </ligand>
</feature>
<dbReference type="PANTHER" id="PTHR45647:SF15">
    <property type="entry name" value="U-BOX DOMAIN-CONTAINING PROTEIN 35"/>
    <property type="match status" value="1"/>
</dbReference>
<dbReference type="InterPro" id="IPR017441">
    <property type="entry name" value="Protein_kinase_ATP_BS"/>
</dbReference>
<comment type="function">
    <text evidence="2">Functions as an E3 ubiquitin ligase.</text>
</comment>
<name>A0ABQ8HFK6_9ROSI</name>
<keyword evidence="12" id="KW-0175">Coiled coil</keyword>
<dbReference type="SUPFAM" id="SSF56112">
    <property type="entry name" value="Protein kinase-like (PK-like)"/>
    <property type="match status" value="1"/>
</dbReference>
<dbReference type="CDD" id="cd16655">
    <property type="entry name" value="RING-Ubox_WDSUB1-like"/>
    <property type="match status" value="1"/>
</dbReference>
<dbReference type="Gene3D" id="3.30.40.10">
    <property type="entry name" value="Zinc/RING finger domain, C3HC4 (zinc finger)"/>
    <property type="match status" value="1"/>
</dbReference>
<dbReference type="PROSITE" id="PS50011">
    <property type="entry name" value="PROTEIN_KINASE_DOM"/>
    <property type="match status" value="1"/>
</dbReference>
<keyword evidence="6" id="KW-0808">Transferase</keyword>
<evidence type="ECO:0000259" key="14">
    <source>
        <dbReference type="PROSITE" id="PS50011"/>
    </source>
</evidence>
<evidence type="ECO:0000256" key="3">
    <source>
        <dbReference type="ARBA" id="ARBA00004906"/>
    </source>
</evidence>
<evidence type="ECO:0000313" key="16">
    <source>
        <dbReference type="EMBL" id="KAH7557368.1"/>
    </source>
</evidence>
<dbReference type="SUPFAM" id="SSF57850">
    <property type="entry name" value="RING/U-box"/>
    <property type="match status" value="1"/>
</dbReference>
<dbReference type="InterPro" id="IPR000719">
    <property type="entry name" value="Prot_kinase_dom"/>
</dbReference>
<dbReference type="Proteomes" id="UP000827721">
    <property type="component" value="Unassembled WGS sequence"/>
</dbReference>
<dbReference type="PROSITE" id="PS51698">
    <property type="entry name" value="U_BOX"/>
    <property type="match status" value="1"/>
</dbReference>
<keyword evidence="17" id="KW-1185">Reference proteome</keyword>
<dbReference type="SUPFAM" id="SSF52402">
    <property type="entry name" value="Adenine nucleotide alpha hydrolases-like"/>
    <property type="match status" value="1"/>
</dbReference>
<feature type="region of interest" description="Disordered" evidence="13">
    <location>
        <begin position="189"/>
        <end position="229"/>
    </location>
</feature>
<proteinExistence type="predicted"/>
<accession>A0ABQ8HFK6</accession>